<dbReference type="Proteomes" id="UP000544222">
    <property type="component" value="Unassembled WGS sequence"/>
</dbReference>
<protein>
    <recommendedName>
        <fullName evidence="4">Cell division protein FtsL</fullName>
    </recommendedName>
</protein>
<dbReference type="EMBL" id="JACHYB010000001">
    <property type="protein sequence ID" value="MBB3187430.1"/>
    <property type="molecule type" value="Genomic_DNA"/>
</dbReference>
<sequence>MATEDYNQPEEQSVQDSSMNWSWNFRDLLSGKILTAPFFRRQLFLFIFICAIAIFYIDNRYNCELQIAKINELQEQLTNAKYEALTTSSTLLQLSRESEVATMIKNKGLDLEEPIQPEIEITQP</sequence>
<keyword evidence="1" id="KW-0472">Membrane</keyword>
<evidence type="ECO:0008006" key="4">
    <source>
        <dbReference type="Google" id="ProtNLM"/>
    </source>
</evidence>
<feature type="transmembrane region" description="Helical" evidence="1">
    <location>
        <begin position="38"/>
        <end position="57"/>
    </location>
</feature>
<dbReference type="Pfam" id="PF19579">
    <property type="entry name" value="FtsL_2"/>
    <property type="match status" value="1"/>
</dbReference>
<keyword evidence="1" id="KW-0812">Transmembrane</keyword>
<name>A0A7W5H266_9PORP</name>
<accession>A0A7W5H266</accession>
<evidence type="ECO:0000256" key="1">
    <source>
        <dbReference type="SAM" id="Phobius"/>
    </source>
</evidence>
<reference evidence="2 3" key="1">
    <citation type="submission" date="2020-08" db="EMBL/GenBank/DDBJ databases">
        <title>Genomic Encyclopedia of Type Strains, Phase IV (KMG-IV): sequencing the most valuable type-strain genomes for metagenomic binning, comparative biology and taxonomic classification.</title>
        <authorList>
            <person name="Goeker M."/>
        </authorList>
    </citation>
    <scope>NUCLEOTIDE SEQUENCE [LARGE SCALE GENOMIC DNA]</scope>
    <source>
        <strain evidence="2 3">DSM 27471</strain>
    </source>
</reference>
<organism evidence="2 3">
    <name type="scientific">Microbacter margulisiae</name>
    <dbReference type="NCBI Taxonomy" id="1350067"/>
    <lineage>
        <taxon>Bacteria</taxon>
        <taxon>Pseudomonadati</taxon>
        <taxon>Bacteroidota</taxon>
        <taxon>Bacteroidia</taxon>
        <taxon>Bacteroidales</taxon>
        <taxon>Porphyromonadaceae</taxon>
        <taxon>Microbacter</taxon>
    </lineage>
</organism>
<dbReference type="RefSeq" id="WP_183413184.1">
    <property type="nucleotide sequence ID" value="NZ_JACHYB010000001.1"/>
</dbReference>
<proteinExistence type="predicted"/>
<dbReference type="AlphaFoldDB" id="A0A7W5H266"/>
<dbReference type="InterPro" id="IPR045755">
    <property type="entry name" value="FtsL-like"/>
</dbReference>
<evidence type="ECO:0000313" key="2">
    <source>
        <dbReference type="EMBL" id="MBB3187430.1"/>
    </source>
</evidence>
<gene>
    <name evidence="2" type="ORF">FHX64_001593</name>
</gene>
<keyword evidence="3" id="KW-1185">Reference proteome</keyword>
<comment type="caution">
    <text evidence="2">The sequence shown here is derived from an EMBL/GenBank/DDBJ whole genome shotgun (WGS) entry which is preliminary data.</text>
</comment>
<evidence type="ECO:0000313" key="3">
    <source>
        <dbReference type="Proteomes" id="UP000544222"/>
    </source>
</evidence>
<keyword evidence="1" id="KW-1133">Transmembrane helix</keyword>